<dbReference type="PROSITE" id="PS51257">
    <property type="entry name" value="PROKAR_LIPOPROTEIN"/>
    <property type="match status" value="1"/>
</dbReference>
<dbReference type="PANTHER" id="PTHR11008">
    <property type="entry name" value="PROTEIN TAKEOUT-LIKE PROTEIN"/>
    <property type="match status" value="1"/>
</dbReference>
<sequence length="222" mass="25189">MRVSIVAFLFVIAGACAFPEQQIEPKNERVITNQIRRAIEQIRREIRAAGLDPLYIDRNDFEFWTTPFIRVEGFIDQLTFTGASNIVINQLSYNIFQNSVRFTLSIPELRLSINKSSVTAHMFGNEYNAELNGGLIIRQVRLVGDIRASVGIISGISIRSVSLQFSIGQIQSNLQLNALGNDYTNELNQFLGTSIPEILNKYRNEINRELSKIVLDILRQII</sequence>
<keyword evidence="1" id="KW-0732">Signal</keyword>
<keyword evidence="2" id="KW-1185">Reference proteome</keyword>
<accession>A0ABM4B025</accession>
<evidence type="ECO:0000313" key="3">
    <source>
        <dbReference type="RefSeq" id="XP_064076893.1"/>
    </source>
</evidence>
<dbReference type="Gene3D" id="3.15.10.30">
    <property type="entry name" value="Haemolymph juvenile hormone binding protein"/>
    <property type="match status" value="1"/>
</dbReference>
<evidence type="ECO:0000256" key="1">
    <source>
        <dbReference type="SAM" id="SignalP"/>
    </source>
</evidence>
<dbReference type="Pfam" id="PF06585">
    <property type="entry name" value="JHBP"/>
    <property type="match status" value="1"/>
</dbReference>
<protein>
    <submittedName>
        <fullName evidence="3">Uncharacterized protein LOC135194821</fullName>
    </submittedName>
</protein>
<evidence type="ECO:0000313" key="2">
    <source>
        <dbReference type="Proteomes" id="UP001652626"/>
    </source>
</evidence>
<dbReference type="Proteomes" id="UP001652626">
    <property type="component" value="Chromosome 5"/>
</dbReference>
<dbReference type="PANTHER" id="PTHR11008:SF9">
    <property type="entry name" value="PROTEIN TAKEOUT-LIKE PROTEIN"/>
    <property type="match status" value="1"/>
</dbReference>
<organism evidence="2 3">
    <name type="scientific">Vanessa tameamea</name>
    <name type="common">Kamehameha butterfly</name>
    <dbReference type="NCBI Taxonomy" id="334116"/>
    <lineage>
        <taxon>Eukaryota</taxon>
        <taxon>Metazoa</taxon>
        <taxon>Ecdysozoa</taxon>
        <taxon>Arthropoda</taxon>
        <taxon>Hexapoda</taxon>
        <taxon>Insecta</taxon>
        <taxon>Pterygota</taxon>
        <taxon>Neoptera</taxon>
        <taxon>Endopterygota</taxon>
        <taxon>Lepidoptera</taxon>
        <taxon>Glossata</taxon>
        <taxon>Ditrysia</taxon>
        <taxon>Papilionoidea</taxon>
        <taxon>Nymphalidae</taxon>
        <taxon>Nymphalinae</taxon>
        <taxon>Vanessa</taxon>
    </lineage>
</organism>
<dbReference type="InterPro" id="IPR010562">
    <property type="entry name" value="Haemolymph_juvenile_hormone-bd"/>
</dbReference>
<proteinExistence type="predicted"/>
<dbReference type="RefSeq" id="XP_064076893.1">
    <property type="nucleotide sequence ID" value="XM_064220823.1"/>
</dbReference>
<feature type="chain" id="PRO_5046256263" evidence="1">
    <location>
        <begin position="18"/>
        <end position="222"/>
    </location>
</feature>
<feature type="signal peptide" evidence="1">
    <location>
        <begin position="1"/>
        <end position="17"/>
    </location>
</feature>
<reference evidence="3" key="1">
    <citation type="submission" date="2025-08" db="UniProtKB">
        <authorList>
            <consortium name="RefSeq"/>
        </authorList>
    </citation>
    <scope>IDENTIFICATION</scope>
    <source>
        <tissue evidence="3">Whole body</tissue>
    </source>
</reference>
<dbReference type="GeneID" id="135194821"/>
<name>A0ABM4B025_VANTA</name>
<dbReference type="InterPro" id="IPR038606">
    <property type="entry name" value="To_sf"/>
</dbReference>
<gene>
    <name evidence="3" type="primary">LOC135194821</name>
</gene>